<keyword evidence="2" id="KW-1185">Reference proteome</keyword>
<protein>
    <submittedName>
        <fullName evidence="1">Uncharacterized protein</fullName>
    </submittedName>
</protein>
<accession>W7MKV3</accession>
<dbReference type="Proteomes" id="UP000009096">
    <property type="component" value="Chromosome 11"/>
</dbReference>
<name>W7MKV3_GIBM7</name>
<organism evidence="1 2">
    <name type="scientific">Gibberella moniliformis (strain M3125 / FGSC 7600)</name>
    <name type="common">Maize ear and stalk rot fungus</name>
    <name type="synonym">Fusarium verticillioides</name>
    <dbReference type="NCBI Taxonomy" id="334819"/>
    <lineage>
        <taxon>Eukaryota</taxon>
        <taxon>Fungi</taxon>
        <taxon>Dikarya</taxon>
        <taxon>Ascomycota</taxon>
        <taxon>Pezizomycotina</taxon>
        <taxon>Sordariomycetes</taxon>
        <taxon>Hypocreomycetidae</taxon>
        <taxon>Hypocreales</taxon>
        <taxon>Nectriaceae</taxon>
        <taxon>Fusarium</taxon>
        <taxon>Fusarium fujikuroi species complex</taxon>
    </lineage>
</organism>
<dbReference type="RefSeq" id="XP_018758254.1">
    <property type="nucleotide sequence ID" value="XM_018906149.1"/>
</dbReference>
<dbReference type="VEuPathDB" id="FungiDB:FVEG_16912"/>
<evidence type="ECO:0000313" key="2">
    <source>
        <dbReference type="Proteomes" id="UP000009096"/>
    </source>
</evidence>
<dbReference type="KEGG" id="fvr:FVEG_16912"/>
<dbReference type="GeneID" id="30073788"/>
<proteinExistence type="predicted"/>
<evidence type="ECO:0000313" key="1">
    <source>
        <dbReference type="EMBL" id="EWG52063.1"/>
    </source>
</evidence>
<dbReference type="EMBL" id="CM000588">
    <property type="protein sequence ID" value="EWG52063.1"/>
    <property type="molecule type" value="Genomic_DNA"/>
</dbReference>
<dbReference type="AlphaFoldDB" id="W7MKV3"/>
<gene>
    <name evidence="1" type="ORF">FVEG_16912</name>
</gene>
<dbReference type="EMBL" id="DS022256">
    <property type="protein sequence ID" value="EWG52063.1"/>
    <property type="molecule type" value="Genomic_DNA"/>
</dbReference>
<reference evidence="1 2" key="1">
    <citation type="journal article" date="2010" name="Nature">
        <title>Comparative genomics reveals mobile pathogenicity chromosomes in Fusarium.</title>
        <authorList>
            <person name="Ma L.J."/>
            <person name="van der Does H.C."/>
            <person name="Borkovich K.A."/>
            <person name="Coleman J.J."/>
            <person name="Daboussi M.J."/>
            <person name="Di Pietro A."/>
            <person name="Dufresne M."/>
            <person name="Freitag M."/>
            <person name="Grabherr M."/>
            <person name="Henrissat B."/>
            <person name="Houterman P.M."/>
            <person name="Kang S."/>
            <person name="Shim W.B."/>
            <person name="Woloshuk C."/>
            <person name="Xie X."/>
            <person name="Xu J.R."/>
            <person name="Antoniw J."/>
            <person name="Baker S.E."/>
            <person name="Bluhm B.H."/>
            <person name="Breakspear A."/>
            <person name="Brown D.W."/>
            <person name="Butchko R.A."/>
            <person name="Chapman S."/>
            <person name="Coulson R."/>
            <person name="Coutinho P.M."/>
            <person name="Danchin E.G."/>
            <person name="Diener A."/>
            <person name="Gale L.R."/>
            <person name="Gardiner D.M."/>
            <person name="Goff S."/>
            <person name="Hammond-Kosack K.E."/>
            <person name="Hilburn K."/>
            <person name="Hua-Van A."/>
            <person name="Jonkers W."/>
            <person name="Kazan K."/>
            <person name="Kodira C.D."/>
            <person name="Koehrsen M."/>
            <person name="Kumar L."/>
            <person name="Lee Y.H."/>
            <person name="Li L."/>
            <person name="Manners J.M."/>
            <person name="Miranda-Saavedra D."/>
            <person name="Mukherjee M."/>
            <person name="Park G."/>
            <person name="Park J."/>
            <person name="Park S.Y."/>
            <person name="Proctor R.H."/>
            <person name="Regev A."/>
            <person name="Ruiz-Roldan M.C."/>
            <person name="Sain D."/>
            <person name="Sakthikumar S."/>
            <person name="Sykes S."/>
            <person name="Schwartz D.C."/>
            <person name="Turgeon B.G."/>
            <person name="Wapinski I."/>
            <person name="Yoder O."/>
            <person name="Young S."/>
            <person name="Zeng Q."/>
            <person name="Zhou S."/>
            <person name="Galagan J."/>
            <person name="Cuomo C.A."/>
            <person name="Kistler H.C."/>
            <person name="Rep M."/>
        </authorList>
    </citation>
    <scope>NUCLEOTIDE SEQUENCE [LARGE SCALE GENOMIC DNA]</scope>
    <source>
        <strain evidence="2">M3125 / FGSC 7600</strain>
    </source>
</reference>
<sequence>MSSSIIKEALKRLLQNDKLYQQHRFCVSIDGLDEFEPGIQDGLDYIDLVGVLRQWTVHADKNLKLCLSSREEGIFMGEYEKDPGF</sequence>